<protein>
    <recommendedName>
        <fullName evidence="3">Antitoxin VbhA domain-containing protein</fullName>
    </recommendedName>
</protein>
<evidence type="ECO:0000313" key="1">
    <source>
        <dbReference type="EMBL" id="TWH83706.1"/>
    </source>
</evidence>
<organism evidence="1 2">
    <name type="scientific">Sedimentibacter saalensis</name>
    <dbReference type="NCBI Taxonomy" id="130788"/>
    <lineage>
        <taxon>Bacteria</taxon>
        <taxon>Bacillati</taxon>
        <taxon>Bacillota</taxon>
        <taxon>Tissierellia</taxon>
        <taxon>Sedimentibacter</taxon>
    </lineage>
</organism>
<sequence>MDDKRIEKIIRNVNANLSIEGMPLTNNDKIRMRDCLTGKTTINDTVKKLVEKHTVKRV</sequence>
<evidence type="ECO:0008006" key="3">
    <source>
        <dbReference type="Google" id="ProtNLM"/>
    </source>
</evidence>
<dbReference type="RefSeq" id="WP_019227893.1">
    <property type="nucleotide sequence ID" value="NZ_DAMBUX010000009.1"/>
</dbReference>
<evidence type="ECO:0000313" key="2">
    <source>
        <dbReference type="Proteomes" id="UP000315343"/>
    </source>
</evidence>
<dbReference type="AlphaFoldDB" id="A0A562JKG8"/>
<reference evidence="1 2" key="1">
    <citation type="submission" date="2019-07" db="EMBL/GenBank/DDBJ databases">
        <title>Genomic Encyclopedia of Type Strains, Phase I: the one thousand microbial genomes (KMG-I) project.</title>
        <authorList>
            <person name="Kyrpides N."/>
        </authorList>
    </citation>
    <scope>NUCLEOTIDE SEQUENCE [LARGE SCALE GENOMIC DNA]</scope>
    <source>
        <strain evidence="1 2">DSM 13558</strain>
    </source>
</reference>
<dbReference type="Proteomes" id="UP000315343">
    <property type="component" value="Unassembled WGS sequence"/>
</dbReference>
<accession>A0A562JKG8</accession>
<keyword evidence="2" id="KW-1185">Reference proteome</keyword>
<dbReference type="EMBL" id="VLKH01000001">
    <property type="protein sequence ID" value="TWH83706.1"/>
    <property type="molecule type" value="Genomic_DNA"/>
</dbReference>
<comment type="caution">
    <text evidence="1">The sequence shown here is derived from an EMBL/GenBank/DDBJ whole genome shotgun (WGS) entry which is preliminary data.</text>
</comment>
<name>A0A562JKG8_9FIRM</name>
<gene>
    <name evidence="1" type="ORF">LY60_00318</name>
</gene>
<proteinExistence type="predicted"/>